<evidence type="ECO:0000256" key="6">
    <source>
        <dbReference type="ARBA" id="ARBA00022729"/>
    </source>
</evidence>
<evidence type="ECO:0000256" key="10">
    <source>
        <dbReference type="ARBA" id="ARBA00023326"/>
    </source>
</evidence>
<dbReference type="Pfam" id="PF14683">
    <property type="entry name" value="CBM-like"/>
    <property type="match status" value="1"/>
</dbReference>
<dbReference type="STRING" id="690307.A0A1L9X992"/>
<evidence type="ECO:0000256" key="9">
    <source>
        <dbReference type="ARBA" id="ARBA00023316"/>
    </source>
</evidence>
<feature type="signal peptide" evidence="11">
    <location>
        <begin position="1"/>
        <end position="17"/>
    </location>
</feature>
<dbReference type="Proteomes" id="UP000184546">
    <property type="component" value="Unassembled WGS sequence"/>
</dbReference>
<accession>A0A1L9X992</accession>
<dbReference type="CDD" id="cd10317">
    <property type="entry name" value="RGL4_C"/>
    <property type="match status" value="1"/>
</dbReference>
<dbReference type="SUPFAM" id="SSF74650">
    <property type="entry name" value="Galactose mutarotase-like"/>
    <property type="match status" value="1"/>
</dbReference>
<dbReference type="OrthoDB" id="1179585at2759"/>
<name>A0A1L9X992_ASPA1</name>
<keyword evidence="5" id="KW-0964">Secreted</keyword>
<dbReference type="CDD" id="cd10316">
    <property type="entry name" value="RGL4_M"/>
    <property type="match status" value="1"/>
</dbReference>
<dbReference type="Gene3D" id="2.70.98.10">
    <property type="match status" value="1"/>
</dbReference>
<sequence length="582" mass="63608">MLASIVIGLALGLQSSASPVARSKPNPPFLINVDDETAIIGNDFWNATIGRQYGTKLYYKNVDLVGDAWGHYVSYNGAQSDLNLTNARIHKVTGDYTDIAFTATEGEFHWVLTPTLTGAYQYFVNKALPTLGEFRTLWRLANDSFTHGWTDERNEALPPLSDIVNAVKIQDETWQQADGTYITKYDFATFLPVIEGQSALWGLYGPLGGQEASGEQVGSWYIHGGKDYLNGNHLKQELLVHRESQTGDAVQLNMIHGTHYQAVSSDVFPEGKTWGPWLWYLNDGSIQDAATRAKKEIAAWPYDWMQDSHGYHSRGSLRGRIVLSDGQAASGAAVFLGDNQSNTSTLDQGAWYYYRTYADENGYFTLKNVREGTWGLRVFAAGGDAAGGVTTVLEKNDISVHSGEALWLGDVTWASQGRELIWQIGEVDRKATGFSYSGAPHKFARGLNCPANLTFTVGKSQSKDWCFEQSSLGTWAVEFDLSRNSTSQGRSAVLSVALAGFSAGSSATVSVNGVSVGTISSSVLASDPSSYRCGTLAGEWHLLEFPVSADALRNGANSVEFTITKSTLFRGWIYDSVLLEWA</sequence>
<evidence type="ECO:0000256" key="2">
    <source>
        <dbReference type="ARBA" id="ARBA00004613"/>
    </source>
</evidence>
<dbReference type="GO" id="GO:0071555">
    <property type="term" value="P:cell wall organization"/>
    <property type="evidence" value="ECO:0007669"/>
    <property type="project" value="UniProtKB-KW"/>
</dbReference>
<dbReference type="InterPro" id="IPR008979">
    <property type="entry name" value="Galactose-bd-like_sf"/>
</dbReference>
<dbReference type="PANTHER" id="PTHR32018">
    <property type="entry name" value="RHAMNOGALACTURONATE LYASE FAMILY PROTEIN"/>
    <property type="match status" value="1"/>
</dbReference>
<dbReference type="InterPro" id="IPR029413">
    <property type="entry name" value="RG-lyase_II"/>
</dbReference>
<dbReference type="EC" id="4.2.2.23" evidence="4"/>
<evidence type="ECO:0000256" key="7">
    <source>
        <dbReference type="ARBA" id="ARBA00023239"/>
    </source>
</evidence>
<dbReference type="InterPro" id="IPR014718">
    <property type="entry name" value="GH-type_carb-bd"/>
</dbReference>
<dbReference type="SUPFAM" id="SSF49452">
    <property type="entry name" value="Starch-binding domain-like"/>
    <property type="match status" value="1"/>
</dbReference>
<dbReference type="PANTHER" id="PTHR32018:SF1">
    <property type="entry name" value="RHAMNOGALACTURONAN ENDOLYASE"/>
    <property type="match status" value="1"/>
</dbReference>
<evidence type="ECO:0000313" key="15">
    <source>
        <dbReference type="Proteomes" id="UP000184546"/>
    </source>
</evidence>
<evidence type="ECO:0000259" key="12">
    <source>
        <dbReference type="Pfam" id="PF14683"/>
    </source>
</evidence>
<dbReference type="SUPFAM" id="SSF49785">
    <property type="entry name" value="Galactose-binding domain-like"/>
    <property type="match status" value="1"/>
</dbReference>
<dbReference type="GO" id="GO:0000272">
    <property type="term" value="P:polysaccharide catabolic process"/>
    <property type="evidence" value="ECO:0007669"/>
    <property type="project" value="UniProtKB-KW"/>
</dbReference>
<dbReference type="GeneID" id="30971605"/>
<comment type="similarity">
    <text evidence="3">Belongs to the polysaccharide lyase 4 family.</text>
</comment>
<dbReference type="InterPro" id="IPR013784">
    <property type="entry name" value="Carb-bd-like_fold"/>
</dbReference>
<evidence type="ECO:0000256" key="5">
    <source>
        <dbReference type="ARBA" id="ARBA00022525"/>
    </source>
</evidence>
<dbReference type="RefSeq" id="XP_020061351.1">
    <property type="nucleotide sequence ID" value="XM_020197791.1"/>
</dbReference>
<protein>
    <recommendedName>
        <fullName evidence="4">rhamnogalacturonan endolyase</fullName>
        <ecNumber evidence="4">4.2.2.23</ecNumber>
    </recommendedName>
</protein>
<keyword evidence="6 11" id="KW-0732">Signal</keyword>
<dbReference type="GO" id="GO:0005576">
    <property type="term" value="C:extracellular region"/>
    <property type="evidence" value="ECO:0007669"/>
    <property type="project" value="UniProtKB-SubCell"/>
</dbReference>
<evidence type="ECO:0000256" key="8">
    <source>
        <dbReference type="ARBA" id="ARBA00023277"/>
    </source>
</evidence>
<dbReference type="AlphaFoldDB" id="A0A1L9X992"/>
<evidence type="ECO:0000313" key="14">
    <source>
        <dbReference type="EMBL" id="OJK05012.1"/>
    </source>
</evidence>
<dbReference type="VEuPathDB" id="FungiDB:ASPACDRAFT_1861968"/>
<proteinExistence type="inferred from homology"/>
<evidence type="ECO:0000259" key="13">
    <source>
        <dbReference type="Pfam" id="PF14686"/>
    </source>
</evidence>
<feature type="chain" id="PRO_5012228446" description="rhamnogalacturonan endolyase" evidence="11">
    <location>
        <begin position="18"/>
        <end position="582"/>
    </location>
</feature>
<evidence type="ECO:0000256" key="3">
    <source>
        <dbReference type="ARBA" id="ARBA00010418"/>
    </source>
</evidence>
<dbReference type="EMBL" id="KV878970">
    <property type="protein sequence ID" value="OJK05012.1"/>
    <property type="molecule type" value="Genomic_DNA"/>
</dbReference>
<evidence type="ECO:0000256" key="4">
    <source>
        <dbReference type="ARBA" id="ARBA00012437"/>
    </source>
</evidence>
<dbReference type="Gene3D" id="2.60.120.260">
    <property type="entry name" value="Galactose-binding domain-like"/>
    <property type="match status" value="1"/>
</dbReference>
<dbReference type="Pfam" id="PF14686">
    <property type="entry name" value="fn3_3"/>
    <property type="match status" value="1"/>
</dbReference>
<dbReference type="GO" id="GO:0102210">
    <property type="term" value="F:rhamnogalacturonan endolyase activity"/>
    <property type="evidence" value="ECO:0007669"/>
    <property type="project" value="UniProtKB-EC"/>
</dbReference>
<keyword evidence="7" id="KW-0456">Lyase</keyword>
<keyword evidence="15" id="KW-1185">Reference proteome</keyword>
<keyword evidence="10" id="KW-0624">Polysaccharide degradation</keyword>
<feature type="domain" description="Rhamnogalacturonan lyase" evidence="13">
    <location>
        <begin position="328"/>
        <end position="404"/>
    </location>
</feature>
<keyword evidence="9" id="KW-0961">Cell wall biogenesis/degradation</keyword>
<organism evidence="14 15">
    <name type="scientific">Aspergillus aculeatus (strain ATCC 16872 / CBS 172.66 / WB 5094)</name>
    <dbReference type="NCBI Taxonomy" id="690307"/>
    <lineage>
        <taxon>Eukaryota</taxon>
        <taxon>Fungi</taxon>
        <taxon>Dikarya</taxon>
        <taxon>Ascomycota</taxon>
        <taxon>Pezizomycotina</taxon>
        <taxon>Eurotiomycetes</taxon>
        <taxon>Eurotiomycetidae</taxon>
        <taxon>Eurotiales</taxon>
        <taxon>Aspergillaceae</taxon>
        <taxon>Aspergillus</taxon>
        <taxon>Aspergillus subgen. Circumdati</taxon>
    </lineage>
</organism>
<comment type="subcellular location">
    <subcellularLocation>
        <location evidence="2">Secreted</location>
    </subcellularLocation>
</comment>
<evidence type="ECO:0000256" key="11">
    <source>
        <dbReference type="SAM" id="SignalP"/>
    </source>
</evidence>
<comment type="catalytic activity">
    <reaction evidence="1">
        <text>Endotype eliminative cleavage of L-alpha-rhamnopyranosyl-(1-&gt;4)-alpha-D-galactopyranosyluronic acid bonds of rhamnogalacturonan I domains in ramified hairy regions of pectin leaving L-rhamnopyranose at the reducing end and 4-deoxy-4,5-unsaturated D-galactopyranosyluronic acid at the non-reducing end.</text>
        <dbReference type="EC" id="4.2.2.23"/>
    </reaction>
</comment>
<dbReference type="OMA" id="WHGFMWD"/>
<dbReference type="GO" id="GO:0030246">
    <property type="term" value="F:carbohydrate binding"/>
    <property type="evidence" value="ECO:0007669"/>
    <property type="project" value="InterPro"/>
</dbReference>
<evidence type="ECO:0000256" key="1">
    <source>
        <dbReference type="ARBA" id="ARBA00001324"/>
    </source>
</evidence>
<feature type="domain" description="Rhamnogalacturonan lyase" evidence="12">
    <location>
        <begin position="421"/>
        <end position="578"/>
    </location>
</feature>
<dbReference type="InterPro" id="IPR029411">
    <property type="entry name" value="RG-lyase_III"/>
</dbReference>
<keyword evidence="8" id="KW-0119">Carbohydrate metabolism</keyword>
<gene>
    <name evidence="14" type="ORF">ASPACDRAFT_1861968</name>
</gene>
<dbReference type="CDD" id="cd10320">
    <property type="entry name" value="RGL4_N"/>
    <property type="match status" value="1"/>
</dbReference>
<reference evidence="15" key="1">
    <citation type="journal article" date="2017" name="Genome Biol.">
        <title>Comparative genomics reveals high biological diversity and specific adaptations in the industrially and medically important fungal genus Aspergillus.</title>
        <authorList>
            <person name="de Vries R.P."/>
            <person name="Riley R."/>
            <person name="Wiebenga A."/>
            <person name="Aguilar-Osorio G."/>
            <person name="Amillis S."/>
            <person name="Uchima C.A."/>
            <person name="Anderluh G."/>
            <person name="Asadollahi M."/>
            <person name="Askin M."/>
            <person name="Barry K."/>
            <person name="Battaglia E."/>
            <person name="Bayram O."/>
            <person name="Benocci T."/>
            <person name="Braus-Stromeyer S.A."/>
            <person name="Caldana C."/>
            <person name="Canovas D."/>
            <person name="Cerqueira G.C."/>
            <person name="Chen F."/>
            <person name="Chen W."/>
            <person name="Choi C."/>
            <person name="Clum A."/>
            <person name="Dos Santos R.A."/>
            <person name="Damasio A.R."/>
            <person name="Diallinas G."/>
            <person name="Emri T."/>
            <person name="Fekete E."/>
            <person name="Flipphi M."/>
            <person name="Freyberg S."/>
            <person name="Gallo A."/>
            <person name="Gournas C."/>
            <person name="Habgood R."/>
            <person name="Hainaut M."/>
            <person name="Harispe M.L."/>
            <person name="Henrissat B."/>
            <person name="Hilden K.S."/>
            <person name="Hope R."/>
            <person name="Hossain A."/>
            <person name="Karabika E."/>
            <person name="Karaffa L."/>
            <person name="Karanyi Z."/>
            <person name="Krasevec N."/>
            <person name="Kuo A."/>
            <person name="Kusch H."/>
            <person name="LaButti K."/>
            <person name="Lagendijk E.L."/>
            <person name="Lapidus A."/>
            <person name="Levasseur A."/>
            <person name="Lindquist E."/>
            <person name="Lipzen A."/>
            <person name="Logrieco A.F."/>
            <person name="MacCabe A."/>
            <person name="Maekelae M.R."/>
            <person name="Malavazi I."/>
            <person name="Melin P."/>
            <person name="Meyer V."/>
            <person name="Mielnichuk N."/>
            <person name="Miskei M."/>
            <person name="Molnar A.P."/>
            <person name="Mule G."/>
            <person name="Ngan C.Y."/>
            <person name="Orejas M."/>
            <person name="Orosz E."/>
            <person name="Ouedraogo J.P."/>
            <person name="Overkamp K.M."/>
            <person name="Park H.-S."/>
            <person name="Perrone G."/>
            <person name="Piumi F."/>
            <person name="Punt P.J."/>
            <person name="Ram A.F."/>
            <person name="Ramon A."/>
            <person name="Rauscher S."/>
            <person name="Record E."/>
            <person name="Riano-Pachon D.M."/>
            <person name="Robert V."/>
            <person name="Roehrig J."/>
            <person name="Ruller R."/>
            <person name="Salamov A."/>
            <person name="Salih N.S."/>
            <person name="Samson R.A."/>
            <person name="Sandor E."/>
            <person name="Sanguinetti M."/>
            <person name="Schuetze T."/>
            <person name="Sepcic K."/>
            <person name="Shelest E."/>
            <person name="Sherlock G."/>
            <person name="Sophianopoulou V."/>
            <person name="Squina F.M."/>
            <person name="Sun H."/>
            <person name="Susca A."/>
            <person name="Todd R.B."/>
            <person name="Tsang A."/>
            <person name="Unkles S.E."/>
            <person name="van de Wiele N."/>
            <person name="van Rossen-Uffink D."/>
            <person name="Oliveira J.V."/>
            <person name="Vesth T.C."/>
            <person name="Visser J."/>
            <person name="Yu J.-H."/>
            <person name="Zhou M."/>
            <person name="Andersen M.R."/>
            <person name="Archer D.B."/>
            <person name="Baker S.E."/>
            <person name="Benoit I."/>
            <person name="Brakhage A.A."/>
            <person name="Braus G.H."/>
            <person name="Fischer R."/>
            <person name="Frisvad J.C."/>
            <person name="Goldman G.H."/>
            <person name="Houbraken J."/>
            <person name="Oakley B."/>
            <person name="Pocsi I."/>
            <person name="Scazzocchio C."/>
            <person name="Seiboth B."/>
            <person name="vanKuyk P.A."/>
            <person name="Wortman J."/>
            <person name="Dyer P.S."/>
            <person name="Grigoriev I.V."/>
        </authorList>
    </citation>
    <scope>NUCLEOTIDE SEQUENCE [LARGE SCALE GENOMIC DNA]</scope>
    <source>
        <strain evidence="15">ATCC 16872 / CBS 172.66 / WB 5094</strain>
    </source>
</reference>
<dbReference type="InterPro" id="IPR051850">
    <property type="entry name" value="Polysacch_Lyase_4"/>
</dbReference>
<dbReference type="InterPro" id="IPR011013">
    <property type="entry name" value="Gal_mutarotase_sf_dom"/>
</dbReference>